<protein>
    <submittedName>
        <fullName evidence="1">Uncharacterized protein</fullName>
    </submittedName>
</protein>
<name>A0AAW2WJC7_9LAMI</name>
<evidence type="ECO:0000313" key="1">
    <source>
        <dbReference type="EMBL" id="KAL0440582.1"/>
    </source>
</evidence>
<reference evidence="1" key="1">
    <citation type="submission" date="2020-06" db="EMBL/GenBank/DDBJ databases">
        <authorList>
            <person name="Li T."/>
            <person name="Hu X."/>
            <person name="Zhang T."/>
            <person name="Song X."/>
            <person name="Zhang H."/>
            <person name="Dai N."/>
            <person name="Sheng W."/>
            <person name="Hou X."/>
            <person name="Wei L."/>
        </authorList>
    </citation>
    <scope>NUCLEOTIDE SEQUENCE</scope>
    <source>
        <strain evidence="1">KEN1</strain>
        <tissue evidence="1">Leaf</tissue>
    </source>
</reference>
<sequence>MTADCVDAGARTLGEGWREDLPFAFLEDPHGDAKVGCFPLDSVQARFLLGARKEGVAAECPPRIPKT</sequence>
<organism evidence="1">
    <name type="scientific">Sesamum latifolium</name>
    <dbReference type="NCBI Taxonomy" id="2727402"/>
    <lineage>
        <taxon>Eukaryota</taxon>
        <taxon>Viridiplantae</taxon>
        <taxon>Streptophyta</taxon>
        <taxon>Embryophyta</taxon>
        <taxon>Tracheophyta</taxon>
        <taxon>Spermatophyta</taxon>
        <taxon>Magnoliopsida</taxon>
        <taxon>eudicotyledons</taxon>
        <taxon>Gunneridae</taxon>
        <taxon>Pentapetalae</taxon>
        <taxon>asterids</taxon>
        <taxon>lamiids</taxon>
        <taxon>Lamiales</taxon>
        <taxon>Pedaliaceae</taxon>
        <taxon>Sesamum</taxon>
    </lineage>
</organism>
<dbReference type="AlphaFoldDB" id="A0AAW2WJC7"/>
<proteinExistence type="predicted"/>
<comment type="caution">
    <text evidence="1">The sequence shown here is derived from an EMBL/GenBank/DDBJ whole genome shotgun (WGS) entry which is preliminary data.</text>
</comment>
<reference evidence="1" key="2">
    <citation type="journal article" date="2024" name="Plant">
        <title>Genomic evolution and insights into agronomic trait innovations of Sesamum species.</title>
        <authorList>
            <person name="Miao H."/>
            <person name="Wang L."/>
            <person name="Qu L."/>
            <person name="Liu H."/>
            <person name="Sun Y."/>
            <person name="Le M."/>
            <person name="Wang Q."/>
            <person name="Wei S."/>
            <person name="Zheng Y."/>
            <person name="Lin W."/>
            <person name="Duan Y."/>
            <person name="Cao H."/>
            <person name="Xiong S."/>
            <person name="Wang X."/>
            <person name="Wei L."/>
            <person name="Li C."/>
            <person name="Ma Q."/>
            <person name="Ju M."/>
            <person name="Zhao R."/>
            <person name="Li G."/>
            <person name="Mu C."/>
            <person name="Tian Q."/>
            <person name="Mei H."/>
            <person name="Zhang T."/>
            <person name="Gao T."/>
            <person name="Zhang H."/>
        </authorList>
    </citation>
    <scope>NUCLEOTIDE SEQUENCE</scope>
    <source>
        <strain evidence="1">KEN1</strain>
    </source>
</reference>
<dbReference type="EMBL" id="JACGWN010000008">
    <property type="protein sequence ID" value="KAL0440582.1"/>
    <property type="molecule type" value="Genomic_DNA"/>
</dbReference>
<accession>A0AAW2WJC7</accession>
<gene>
    <name evidence="1" type="ORF">Slati_2541200</name>
</gene>